<gene>
    <name evidence="2" type="primary">61</name>
    <name evidence="2" type="ORF">AH03_61</name>
</gene>
<reference evidence="2" key="1">
    <citation type="submission" date="2021-07" db="EMBL/GenBank/DDBJ databases">
        <authorList>
            <person name="Roth S.J."/>
            <person name="Krukonis G.P."/>
            <person name="Delesalle V.A."/>
        </authorList>
    </citation>
    <scope>NUCLEOTIDE SEQUENCE</scope>
</reference>
<dbReference type="Proteomes" id="UP000828678">
    <property type="component" value="Segment"/>
</dbReference>
<organism evidence="2 3">
    <name type="scientific">Erwinia phage AH03</name>
    <dbReference type="NCBI Taxonomy" id="2869568"/>
    <lineage>
        <taxon>Viruses</taxon>
        <taxon>Duplodnaviria</taxon>
        <taxon>Heunggongvirae</taxon>
        <taxon>Uroviricota</taxon>
        <taxon>Caudoviricetes</taxon>
        <taxon>Ahotrevirus</taxon>
        <taxon>Ahotrevirus AH03</taxon>
    </lineage>
</organism>
<sequence length="225" mass="24429">MAQLQQAFDASNVDPSQGIGQLPVGSKLPVTIVDSEIKGTKDGANGYIQYTLQVGAGEHAGKKGAYRLHMYHSSEQTRQIAEKQQSALCHVTGVFKLQDTQQLHNIPFMVDVVAQQDPKYTEVKAVYDANGNEPGRAHSQQASQPQSQPQQKQQPAITGGWGNGQQQTQQQSQPEPQQQTQQAPANPGWGQQTQQPQQQEQQPQNTGGGWNQGATNGSPAPWGQK</sequence>
<evidence type="ECO:0000313" key="2">
    <source>
        <dbReference type="EMBL" id="QZA70490.1"/>
    </source>
</evidence>
<proteinExistence type="predicted"/>
<keyword evidence="3" id="KW-1185">Reference proteome</keyword>
<evidence type="ECO:0000256" key="1">
    <source>
        <dbReference type="SAM" id="MobiDB-lite"/>
    </source>
</evidence>
<name>A0AAE7X0C9_9CAUD</name>
<dbReference type="InterPro" id="IPR007731">
    <property type="entry name" value="DUF669"/>
</dbReference>
<protein>
    <submittedName>
        <fullName evidence="2">Uncharacterized protein</fullName>
    </submittedName>
</protein>
<dbReference type="EMBL" id="MZ501266">
    <property type="protein sequence ID" value="QZA70490.1"/>
    <property type="molecule type" value="Genomic_DNA"/>
</dbReference>
<feature type="region of interest" description="Disordered" evidence="1">
    <location>
        <begin position="129"/>
        <end position="225"/>
    </location>
</feature>
<dbReference type="Pfam" id="PF05037">
    <property type="entry name" value="DUF669"/>
    <property type="match status" value="1"/>
</dbReference>
<feature type="compositionally biased region" description="Low complexity" evidence="1">
    <location>
        <begin position="137"/>
        <end position="156"/>
    </location>
</feature>
<feature type="compositionally biased region" description="Low complexity" evidence="1">
    <location>
        <begin position="165"/>
        <end position="205"/>
    </location>
</feature>
<accession>A0AAE7X0C9</accession>
<evidence type="ECO:0000313" key="3">
    <source>
        <dbReference type="Proteomes" id="UP000828678"/>
    </source>
</evidence>